<evidence type="ECO:0000313" key="1">
    <source>
        <dbReference type="EMBL" id="USP74780.1"/>
    </source>
</evidence>
<gene>
    <name evidence="1" type="ORF">yc1106_02054</name>
</gene>
<dbReference type="PANTHER" id="PTHR33112">
    <property type="entry name" value="DOMAIN PROTEIN, PUTATIVE-RELATED"/>
    <property type="match status" value="1"/>
</dbReference>
<dbReference type="Proteomes" id="UP001056012">
    <property type="component" value="Chromosome 2"/>
</dbReference>
<sequence length="341" mass="39894">MSCMELFSLDAGVWKAHEKREYRETKLSEVSSSLPFGPRSHFANLSYLTPSNYMRVVCNLISDYTRREISYDDDAIYAMMGVVEAVNVLLFPKSQDIYRSTTVMGLPLVLEDLRFIDARRQSLVCALSWYHRDDAHPIRRQRFPSWTWAGWKGRVYFHDSWYPMYDRWKGCEAGFYIAHAHFTTNEDREHQIAMDDVHCTTEVARLHFKAPEIPSHWLSYYPRESSDNNLPYSLLDHDCSVKLSEVIDAPQILLGLETGLYRLALVNWWDNDDESGYKGCIWIWNHEGEYRVRSGIIVLDSRHWDPDAKIFGHPKRYNSCKIRSSIAALLQTTSDIEWEIS</sequence>
<dbReference type="EMBL" id="CP089275">
    <property type="protein sequence ID" value="USP74780.1"/>
    <property type="molecule type" value="Genomic_DNA"/>
</dbReference>
<dbReference type="OrthoDB" id="5135333at2759"/>
<reference evidence="1" key="1">
    <citation type="submission" date="2021-12" db="EMBL/GenBank/DDBJ databases">
        <title>Curvularia clavata genome.</title>
        <authorList>
            <person name="Cao Y."/>
        </authorList>
    </citation>
    <scope>NUCLEOTIDE SEQUENCE</scope>
    <source>
        <strain evidence="1">Yc1106</strain>
    </source>
</reference>
<proteinExistence type="predicted"/>
<organism evidence="1 2">
    <name type="scientific">Curvularia clavata</name>
    <dbReference type="NCBI Taxonomy" id="95742"/>
    <lineage>
        <taxon>Eukaryota</taxon>
        <taxon>Fungi</taxon>
        <taxon>Dikarya</taxon>
        <taxon>Ascomycota</taxon>
        <taxon>Pezizomycotina</taxon>
        <taxon>Dothideomycetes</taxon>
        <taxon>Pleosporomycetidae</taxon>
        <taxon>Pleosporales</taxon>
        <taxon>Pleosporineae</taxon>
        <taxon>Pleosporaceae</taxon>
        <taxon>Curvularia</taxon>
    </lineage>
</organism>
<evidence type="ECO:0000313" key="2">
    <source>
        <dbReference type="Proteomes" id="UP001056012"/>
    </source>
</evidence>
<accession>A0A9Q8Z434</accession>
<dbReference type="VEuPathDB" id="FungiDB:yc1106_02054"/>
<name>A0A9Q8Z434_CURCL</name>
<dbReference type="AlphaFoldDB" id="A0A9Q8Z434"/>
<protein>
    <submittedName>
        <fullName evidence="1">Uncharacterized protein</fullName>
    </submittedName>
</protein>
<keyword evidence="2" id="KW-1185">Reference proteome</keyword>
<dbReference type="PANTHER" id="PTHR33112:SF16">
    <property type="entry name" value="HETEROKARYON INCOMPATIBILITY DOMAIN-CONTAINING PROTEIN"/>
    <property type="match status" value="1"/>
</dbReference>